<feature type="binding site" evidence="7">
    <location>
        <position position="291"/>
    </location>
    <ligand>
        <name>hybrid [4Fe-2O-2S] cluster</name>
        <dbReference type="ChEBI" id="CHEBI:60519"/>
    </ligand>
</feature>
<dbReference type="InterPro" id="IPR016100">
    <property type="entry name" value="Prismane_a-bundle"/>
</dbReference>
<dbReference type="EMBL" id="DS267836">
    <property type="protein sequence ID" value="EDN56433.1"/>
    <property type="molecule type" value="Genomic_DNA"/>
</dbReference>
<dbReference type="InterPro" id="IPR011254">
    <property type="entry name" value="Prismane-like_sf"/>
</dbReference>
<dbReference type="Proteomes" id="UP000242664">
    <property type="component" value="Unassembled WGS sequence"/>
</dbReference>
<keyword evidence="6 7" id="KW-0411">Iron-sulfur</keyword>
<evidence type="ECO:0000256" key="4">
    <source>
        <dbReference type="ARBA" id="ARBA00023002"/>
    </source>
</evidence>
<feature type="binding site" evidence="7">
    <location>
        <position position="335"/>
    </location>
    <ligand>
        <name>hybrid [4Fe-2O-2S] cluster</name>
        <dbReference type="ChEBI" id="CHEBI:60519"/>
    </ligand>
</feature>
<feature type="binding site" evidence="7">
    <location>
        <position position="451"/>
    </location>
    <ligand>
        <name>hybrid [4Fe-2O-2S] cluster</name>
        <dbReference type="ChEBI" id="CHEBI:60519"/>
    </ligand>
</feature>
<dbReference type="PANTHER" id="PTHR30109:SF0">
    <property type="entry name" value="HYDROXYLAMINE REDUCTASE"/>
    <property type="match status" value="1"/>
</dbReference>
<feature type="modified residue" description="Cysteine persulfide" evidence="7">
    <location>
        <position position="423"/>
    </location>
</feature>
<comment type="function">
    <text evidence="7">Catalyzes the reduction of hydroxylamine to form NH(3) and H(2)O.</text>
</comment>
<evidence type="ECO:0000256" key="5">
    <source>
        <dbReference type="ARBA" id="ARBA00023004"/>
    </source>
</evidence>
<keyword evidence="2 7" id="KW-0001">2Fe-2S</keyword>
<keyword evidence="5 7" id="KW-0408">Iron</keyword>
<evidence type="ECO:0000256" key="1">
    <source>
        <dbReference type="ARBA" id="ARBA00022490"/>
    </source>
</evidence>
<dbReference type="NCBIfam" id="NF003658">
    <property type="entry name" value="PRK05290.1"/>
    <property type="match status" value="1"/>
</dbReference>
<dbReference type="HAMAP" id="MF_00069">
    <property type="entry name" value="Hydroxylam_reduct"/>
    <property type="match status" value="1"/>
</dbReference>
<dbReference type="InterPro" id="IPR016099">
    <property type="entry name" value="Prismane-like_a/b-sand"/>
</dbReference>
<protein>
    <recommendedName>
        <fullName evidence="7">Hydroxylamine reductase</fullName>
        <ecNumber evidence="7">1.7.99.1</ecNumber>
    </recommendedName>
    <alternativeName>
        <fullName evidence="7">Hybrid-cluster protein</fullName>
        <shortName evidence="7">HCP</shortName>
    </alternativeName>
    <alternativeName>
        <fullName evidence="7">Prismane protein</fullName>
    </alternativeName>
</protein>
<dbReference type="InterPro" id="IPR010048">
    <property type="entry name" value="Hydroxylam_reduct"/>
</dbReference>
<keyword evidence="4 7" id="KW-0560">Oxidoreductase</keyword>
<sequence>MVNITTIKTITGEPNMFCIQCEQTIQTPAVKGCSFAQGMCGKTSEVSDLQDVLVYTLQGVSFWASKALEFNIINDEINQWAPKAFFSTLTNVNFDPERVLELTSQAATYKALLKEQVMSAATLADTEVADIPAVAHFELPNSAEAILAFAPQVAVNRGKDQVHEDVIGLRLLCLYGLKGAAAYMEHARVLEQTNNDIYAEYHEIMAWLGTDPEDLGELLDCSMRIGLMNYKVMEMLDQGETTTFGHPEPTTVNVKPVKGKCILVSGHDLHDLEKILQQTEGKGINVYTNGEMLPAHGYPELKKYSHLVGNYGSAWQNQQKEFANFPGAIVMTSNCLLNPNVGQYADRLFTRSIVGWPGVAHIEGDDFSQVIECALAQDGFQHDEIEHHITVGFGRNALMNAAPAVIDQVKQGNIKHFFLVGGCDGDKAERSYYTDFTAEAPEDTLILTLACGKFRFNKNTFGDINGIPRLLDVGQCNDAYSAIQLALALAQEFDCDINELPLTLVLSWFEQKAIVILLTLFALGVKGIYTGPTAPAFLTPNLIAIIQEKFDMRSIGNVQDDLKAILAA</sequence>
<name>A0ABM9WSU3_VIBAE</name>
<dbReference type="InterPro" id="IPR004137">
    <property type="entry name" value="HCP/CODH"/>
</dbReference>
<dbReference type="Gene3D" id="3.40.50.2030">
    <property type="match status" value="2"/>
</dbReference>
<dbReference type="Gene3D" id="1.20.1270.20">
    <property type="match status" value="2"/>
</dbReference>
<evidence type="ECO:0000256" key="7">
    <source>
        <dbReference type="HAMAP-Rule" id="MF_00069"/>
    </source>
</evidence>
<comment type="similarity">
    <text evidence="7">Belongs to the HCP family.</text>
</comment>
<feature type="binding site" evidence="7">
    <location>
        <position position="18"/>
    </location>
    <ligand>
        <name>[2Fe-2S] cluster</name>
        <dbReference type="ChEBI" id="CHEBI:190135"/>
    </ligand>
</feature>
<keyword evidence="1 7" id="KW-0963">Cytoplasm</keyword>
<feature type="binding site" evidence="7">
    <location>
        <position position="510"/>
    </location>
    <ligand>
        <name>hybrid [4Fe-2O-2S] cluster</name>
        <dbReference type="ChEBI" id="CHEBI:60519"/>
    </ligand>
</feature>
<evidence type="ECO:0000313" key="8">
    <source>
        <dbReference type="EMBL" id="EDN56433.1"/>
    </source>
</evidence>
<gene>
    <name evidence="7 8" type="primary">hcp</name>
    <name evidence="8" type="ORF">VEx25_0797</name>
</gene>
<comment type="cofactor">
    <cofactor evidence="7">
        <name>[2Fe-2S] cluster</name>
        <dbReference type="ChEBI" id="CHEBI:190135"/>
    </cofactor>
    <text evidence="7">Binds 1 [2Fe-2S] cluster.</text>
</comment>
<dbReference type="PIRSF" id="PIRSF000076">
    <property type="entry name" value="HCP"/>
    <property type="match status" value="1"/>
</dbReference>
<comment type="subcellular location">
    <subcellularLocation>
        <location evidence="7">Cytoplasm</location>
    </subcellularLocation>
</comment>
<feature type="binding site" evidence="7">
    <location>
        <position position="40"/>
    </location>
    <ligand>
        <name>[2Fe-2S] cluster</name>
        <dbReference type="ChEBI" id="CHEBI:190135"/>
    </ligand>
</feature>
<dbReference type="EC" id="1.7.99.1" evidence="7"/>
<keyword evidence="9" id="KW-1185">Reference proteome</keyword>
<evidence type="ECO:0000256" key="6">
    <source>
        <dbReference type="ARBA" id="ARBA00023014"/>
    </source>
</evidence>
<feature type="binding site" description="via persulfide group" evidence="7">
    <location>
        <position position="423"/>
    </location>
    <ligand>
        <name>hybrid [4Fe-2O-2S] cluster</name>
        <dbReference type="ChEBI" id="CHEBI:60519"/>
    </ligand>
</feature>
<proteinExistence type="inferred from homology"/>
<organism evidence="8 9">
    <name type="scientific">Vibrio antiquarius (strain Ex25)</name>
    <dbReference type="NCBI Taxonomy" id="150340"/>
    <lineage>
        <taxon>Bacteria</taxon>
        <taxon>Pseudomonadati</taxon>
        <taxon>Pseudomonadota</taxon>
        <taxon>Gammaproteobacteria</taxon>
        <taxon>Vibrionales</taxon>
        <taxon>Vibrionaceae</taxon>
        <taxon>Vibrio</taxon>
        <taxon>Vibrio diabolicus subgroup</taxon>
    </lineage>
</organism>
<feature type="binding site" evidence="7">
    <location>
        <position position="267"/>
    </location>
    <ligand>
        <name>hybrid [4Fe-2O-2S] cluster</name>
        <dbReference type="ChEBI" id="CHEBI:60519"/>
    </ligand>
</feature>
<comment type="catalytic activity">
    <reaction evidence="7">
        <text>A + NH4(+) + H2O = hydroxylamine + AH2 + H(+)</text>
        <dbReference type="Rhea" id="RHEA:22052"/>
        <dbReference type="ChEBI" id="CHEBI:13193"/>
        <dbReference type="ChEBI" id="CHEBI:15377"/>
        <dbReference type="ChEBI" id="CHEBI:15378"/>
        <dbReference type="ChEBI" id="CHEBI:15429"/>
        <dbReference type="ChEBI" id="CHEBI:17499"/>
        <dbReference type="ChEBI" id="CHEBI:28938"/>
        <dbReference type="EC" id="1.7.99.1"/>
    </reaction>
</comment>
<dbReference type="Pfam" id="PF03063">
    <property type="entry name" value="Prismane"/>
    <property type="match status" value="1"/>
</dbReference>
<evidence type="ECO:0000256" key="2">
    <source>
        <dbReference type="ARBA" id="ARBA00022714"/>
    </source>
</evidence>
<keyword evidence="3 7" id="KW-0479">Metal-binding</keyword>
<feature type="binding site" evidence="7">
    <location>
        <position position="476"/>
    </location>
    <ligand>
        <name>hybrid [4Fe-2O-2S] cluster</name>
        <dbReference type="ChEBI" id="CHEBI:60519"/>
    </ligand>
</feature>
<dbReference type="PANTHER" id="PTHR30109">
    <property type="entry name" value="HYDROXYLAMINE REDUCTASE"/>
    <property type="match status" value="1"/>
</dbReference>
<reference evidence="9" key="1">
    <citation type="submission" date="2006-10" db="EMBL/GenBank/DDBJ databases">
        <authorList>
            <person name="Heidelberg J."/>
            <person name="Sebastian Y."/>
        </authorList>
    </citation>
    <scope>NUCLEOTIDE SEQUENCE [LARGE SCALE GENOMIC DNA]</scope>
    <source>
        <strain evidence="9">EX25</strain>
    </source>
</reference>
<evidence type="ECO:0000313" key="9">
    <source>
        <dbReference type="Proteomes" id="UP000242664"/>
    </source>
</evidence>
<feature type="binding site" evidence="7">
    <location>
        <position position="21"/>
    </location>
    <ligand>
        <name>[2Fe-2S] cluster</name>
        <dbReference type="ChEBI" id="CHEBI:190135"/>
    </ligand>
</feature>
<feature type="binding site" evidence="7">
    <location>
        <position position="512"/>
    </location>
    <ligand>
        <name>hybrid [4Fe-2O-2S] cluster</name>
        <dbReference type="ChEBI" id="CHEBI:60519"/>
    </ligand>
</feature>
<dbReference type="CDD" id="cd01914">
    <property type="entry name" value="HCP"/>
    <property type="match status" value="1"/>
</dbReference>
<feature type="binding site" evidence="7">
    <location>
        <position position="33"/>
    </location>
    <ligand>
        <name>[2Fe-2S] cluster</name>
        <dbReference type="ChEBI" id="CHEBI:190135"/>
    </ligand>
</feature>
<comment type="cofactor">
    <cofactor evidence="7">
        <name>hybrid [4Fe-2O-2S] cluster</name>
        <dbReference type="ChEBI" id="CHEBI:60519"/>
    </cofactor>
    <text evidence="7">Binds 1 hybrid [4Fe-2O-2S] cluster.</text>
</comment>
<dbReference type="NCBIfam" id="TIGR01703">
    <property type="entry name" value="hybrid_clust"/>
    <property type="match status" value="1"/>
</dbReference>
<accession>A0ABM9WSU3</accession>
<dbReference type="SUPFAM" id="SSF56821">
    <property type="entry name" value="Prismane protein-like"/>
    <property type="match status" value="1"/>
</dbReference>
<evidence type="ECO:0000256" key="3">
    <source>
        <dbReference type="ARBA" id="ARBA00022723"/>
    </source>
</evidence>